<sequence>MPLLDMAAVRVRVRLTPHSWLRPPLARPHPTWRCCTRLWRAVHAPSLRAAAGGSHVDSYRFLAVTRRPPLVFGGVSWILGTPWVMRRTKSGYVLGLTLSVLGSCWAKDNRHSACVQLSTWLHQSTSANTCAMSPPHVKARCPVYPGSDIRRFPVPDEKVNWKVAFVDYKPIPHTDETVKKRPVWADPEIGEFSPKFNHLDGKVDRQSYEGQYQTEKGYPRNPHGRTGITGRGLLGRWGPNHAGDPIITRWKRDQDSMKVLHSHSGKPILQFVSIRRKDCGEWAIPGGMVDAGEKVSITLRREFGEEALNLLQKSGEERKKLKEQLRELFSKPAFKVYEGYVDDPRNTDNAWMETVAMNFHDDSGSCMDQIPLEAGDDAGKVKWVDIDGSLHLYASHLEFIKATALHHHAHWH</sequence>
<comment type="similarity">
    <text evidence="1">Belongs to the Nudix hydrolase family. NudF subfamily.</text>
</comment>
<evidence type="ECO:0000256" key="3">
    <source>
        <dbReference type="ARBA" id="ARBA00030162"/>
    </source>
</evidence>
<evidence type="ECO:0000256" key="8">
    <source>
        <dbReference type="ARBA" id="ARBA00064968"/>
    </source>
</evidence>
<comment type="function">
    <text evidence="7">Hydrolyzes ADP-ribose (ADPR) to AMP and ribose 5'-phosphate.</text>
</comment>
<protein>
    <recommendedName>
        <fullName evidence="9">ADP-ribose pyrophosphatase, mitochondrial</fullName>
        <ecNumber evidence="2">3.6.1.13</ecNumber>
    </recommendedName>
    <alternativeName>
        <fullName evidence="3">ADP-ribose diphosphatase</fullName>
    </alternativeName>
    <alternativeName>
        <fullName evidence="5">ADP-ribose phosphohydrolase</fullName>
    </alternativeName>
    <alternativeName>
        <fullName evidence="4">Adenosine diphosphoribose pyrophosphatase</fullName>
    </alternativeName>
    <alternativeName>
        <fullName evidence="10">Nucleoside diphosphate-linked moiety X motif 9</fullName>
    </alternativeName>
</protein>
<evidence type="ECO:0000256" key="10">
    <source>
        <dbReference type="ARBA" id="ARBA00079599"/>
    </source>
</evidence>
<reference evidence="13" key="2">
    <citation type="submission" date="2025-08" db="UniProtKB">
        <authorList>
            <consortium name="Ensembl"/>
        </authorList>
    </citation>
    <scope>IDENTIFICATION</scope>
</reference>
<dbReference type="Gene3D" id="3.90.79.10">
    <property type="entry name" value="Nucleoside Triphosphate Pyrophosphohydrolase"/>
    <property type="match status" value="1"/>
</dbReference>
<reference evidence="13" key="1">
    <citation type="submission" date="2021-06" db="EMBL/GenBank/DDBJ databases">
        <authorList>
            <consortium name="Wellcome Sanger Institute Data Sharing"/>
        </authorList>
    </citation>
    <scope>NUCLEOTIDE SEQUENCE [LARGE SCALE GENOMIC DNA]</scope>
</reference>
<evidence type="ECO:0000256" key="2">
    <source>
        <dbReference type="ARBA" id="ARBA00012453"/>
    </source>
</evidence>
<evidence type="ECO:0000259" key="12">
    <source>
        <dbReference type="PROSITE" id="PS51462"/>
    </source>
</evidence>
<gene>
    <name evidence="13" type="primary">nudt9</name>
</gene>
<dbReference type="GO" id="GO:0047631">
    <property type="term" value="F:ADP-ribose diphosphatase activity"/>
    <property type="evidence" value="ECO:0007669"/>
    <property type="project" value="UniProtKB-EC"/>
</dbReference>
<dbReference type="Proteomes" id="UP000694620">
    <property type="component" value="Chromosome 12"/>
</dbReference>
<evidence type="ECO:0000256" key="1">
    <source>
        <dbReference type="ARBA" id="ARBA00007482"/>
    </source>
</evidence>
<name>A0A8C4TJF5_ERPCA</name>
<feature type="region of interest" description="Disordered" evidence="11">
    <location>
        <begin position="212"/>
        <end position="235"/>
    </location>
</feature>
<evidence type="ECO:0000256" key="7">
    <source>
        <dbReference type="ARBA" id="ARBA00056962"/>
    </source>
</evidence>
<dbReference type="SUPFAM" id="SSF55811">
    <property type="entry name" value="Nudix"/>
    <property type="match status" value="1"/>
</dbReference>
<dbReference type="PANTHER" id="PTHR13030">
    <property type="entry name" value="NUDIX HYDROLASE"/>
    <property type="match status" value="1"/>
</dbReference>
<dbReference type="PANTHER" id="PTHR13030:SF8">
    <property type="entry name" value="ADP-RIBOSE PYROPHOSPHATASE, MITOCHONDRIAL"/>
    <property type="match status" value="1"/>
</dbReference>
<dbReference type="GeneTree" id="ENSGT00390000017405"/>
<dbReference type="InterPro" id="IPR000086">
    <property type="entry name" value="NUDIX_hydrolase_dom"/>
</dbReference>
<dbReference type="FunFam" id="3.90.79.10:FF:000021">
    <property type="entry name" value="ADP-ribose pyrophosphatase, mitochondrial isoform X1"/>
    <property type="match status" value="1"/>
</dbReference>
<comment type="catalytic activity">
    <reaction evidence="6">
        <text>ADP-D-ribose + H2O = D-ribose 5-phosphate + AMP + 2 H(+)</text>
        <dbReference type="Rhea" id="RHEA:10412"/>
        <dbReference type="ChEBI" id="CHEBI:15377"/>
        <dbReference type="ChEBI" id="CHEBI:15378"/>
        <dbReference type="ChEBI" id="CHEBI:57967"/>
        <dbReference type="ChEBI" id="CHEBI:78346"/>
        <dbReference type="ChEBI" id="CHEBI:456215"/>
        <dbReference type="EC" id="3.6.1.13"/>
    </reaction>
</comment>
<accession>A0A8C4TJF5</accession>
<dbReference type="Pfam" id="PF25969">
    <property type="entry name" value="NUDT9_N"/>
    <property type="match status" value="1"/>
</dbReference>
<dbReference type="CDD" id="cd03670">
    <property type="entry name" value="NUDIX_ADPRase_Nudt9"/>
    <property type="match status" value="1"/>
</dbReference>
<evidence type="ECO:0000313" key="14">
    <source>
        <dbReference type="Proteomes" id="UP000694620"/>
    </source>
</evidence>
<organism evidence="13 14">
    <name type="scientific">Erpetoichthys calabaricus</name>
    <name type="common">Rope fish</name>
    <name type="synonym">Calamoichthys calabaricus</name>
    <dbReference type="NCBI Taxonomy" id="27687"/>
    <lineage>
        <taxon>Eukaryota</taxon>
        <taxon>Metazoa</taxon>
        <taxon>Chordata</taxon>
        <taxon>Craniata</taxon>
        <taxon>Vertebrata</taxon>
        <taxon>Euteleostomi</taxon>
        <taxon>Actinopterygii</taxon>
        <taxon>Polypteriformes</taxon>
        <taxon>Polypteridae</taxon>
        <taxon>Erpetoichthys</taxon>
    </lineage>
</organism>
<comment type="subunit">
    <text evidence="8">Monomer. Interacts with GLOD4.</text>
</comment>
<evidence type="ECO:0000256" key="9">
    <source>
        <dbReference type="ARBA" id="ARBA00070304"/>
    </source>
</evidence>
<reference evidence="13" key="3">
    <citation type="submission" date="2025-09" db="UniProtKB">
        <authorList>
            <consortium name="Ensembl"/>
        </authorList>
    </citation>
    <scope>IDENTIFICATION</scope>
</reference>
<evidence type="ECO:0000256" key="4">
    <source>
        <dbReference type="ARBA" id="ARBA00030308"/>
    </source>
</evidence>
<dbReference type="PROSITE" id="PS51462">
    <property type="entry name" value="NUDIX"/>
    <property type="match status" value="1"/>
</dbReference>
<evidence type="ECO:0000256" key="6">
    <source>
        <dbReference type="ARBA" id="ARBA00049546"/>
    </source>
</evidence>
<proteinExistence type="inferred from homology"/>
<keyword evidence="14" id="KW-1185">Reference proteome</keyword>
<dbReference type="EC" id="3.6.1.13" evidence="2"/>
<evidence type="ECO:0000256" key="5">
    <source>
        <dbReference type="ARBA" id="ARBA00033056"/>
    </source>
</evidence>
<dbReference type="InterPro" id="IPR015797">
    <property type="entry name" value="NUDIX_hydrolase-like_dom_sf"/>
</dbReference>
<dbReference type="Pfam" id="PF00293">
    <property type="entry name" value="NUDIX"/>
    <property type="match status" value="1"/>
</dbReference>
<dbReference type="AlphaFoldDB" id="A0A8C4TJF5"/>
<dbReference type="Ensembl" id="ENSECRT00000034430.1">
    <property type="protein sequence ID" value="ENSECRP00000033699.1"/>
    <property type="gene ID" value="ENSECRG00000022814.1"/>
</dbReference>
<evidence type="ECO:0000256" key="11">
    <source>
        <dbReference type="SAM" id="MobiDB-lite"/>
    </source>
</evidence>
<evidence type="ECO:0000313" key="13">
    <source>
        <dbReference type="Ensembl" id="ENSECRP00000033699.1"/>
    </source>
</evidence>
<dbReference type="InterPro" id="IPR039989">
    <property type="entry name" value="NUDT9"/>
</dbReference>
<feature type="domain" description="Nudix hydrolase" evidence="12">
    <location>
        <begin position="250"/>
        <end position="406"/>
    </location>
</feature>